<dbReference type="Proteomes" id="UP000176628">
    <property type="component" value="Unassembled WGS sequence"/>
</dbReference>
<dbReference type="Gene3D" id="3.90.550.10">
    <property type="entry name" value="Spore Coat Polysaccharide Biosynthesis Protein SpsA, Chain A"/>
    <property type="match status" value="1"/>
</dbReference>
<feature type="transmembrane region" description="Helical" evidence="1">
    <location>
        <begin position="290"/>
        <end position="310"/>
    </location>
</feature>
<protein>
    <recommendedName>
        <fullName evidence="2">Glycosyltransferase 2-like domain-containing protein</fullName>
    </recommendedName>
</protein>
<proteinExistence type="predicted"/>
<accession>A0A1F5G292</accession>
<organism evidence="3 4">
    <name type="scientific">Candidatus Curtissbacteria bacterium RBG_16_39_7</name>
    <dbReference type="NCBI Taxonomy" id="1797707"/>
    <lineage>
        <taxon>Bacteria</taxon>
        <taxon>Candidatus Curtissiibacteriota</taxon>
    </lineage>
</organism>
<dbReference type="SUPFAM" id="SSF53448">
    <property type="entry name" value="Nucleotide-diphospho-sugar transferases"/>
    <property type="match status" value="1"/>
</dbReference>
<feature type="domain" description="Glycosyltransferase 2-like" evidence="2">
    <location>
        <begin position="33"/>
        <end position="154"/>
    </location>
</feature>
<keyword evidence="1" id="KW-1133">Transmembrane helix</keyword>
<evidence type="ECO:0000313" key="3">
    <source>
        <dbReference type="EMBL" id="OGD85955.1"/>
    </source>
</evidence>
<evidence type="ECO:0000259" key="2">
    <source>
        <dbReference type="Pfam" id="PF00535"/>
    </source>
</evidence>
<dbReference type="InterPro" id="IPR001173">
    <property type="entry name" value="Glyco_trans_2-like"/>
</dbReference>
<dbReference type="EMBL" id="MFAV01000039">
    <property type="protein sequence ID" value="OGD85955.1"/>
    <property type="molecule type" value="Genomic_DNA"/>
</dbReference>
<dbReference type="InterPro" id="IPR029044">
    <property type="entry name" value="Nucleotide-diphossugar_trans"/>
</dbReference>
<name>A0A1F5G292_9BACT</name>
<gene>
    <name evidence="3" type="ORF">A2Z23_01830</name>
</gene>
<comment type="caution">
    <text evidence="3">The sequence shown here is derived from an EMBL/GenBank/DDBJ whole genome shotgun (WGS) entry which is preliminary data.</text>
</comment>
<dbReference type="AlphaFoldDB" id="A0A1F5G292"/>
<keyword evidence="1" id="KW-0812">Transmembrane</keyword>
<sequence>MKNMQSILANKSEIDGSARLTINPEHRRRIDLSISLVSFNTKDLLKNCLDSIFKHLGKLKLEIFVVDNASKDGTPAMVKEMFPQVKLTVNKQNLLFTKAHNQNLARVRGKYFLVLNSDTQIPAFALEKMSEFMNDNPKVGLASCREVDEYGKTDLTCPKFPHPLTELLESSYLGTIVKKIVFRRKIKKLLDSQHNKNWKRDTVREVDFIPGSFFFGKKEVLDIVGLFDKNLLLFYEEPDYCQRAKKQGFAIYHNGNVKIVHLRAQTIAKLPAFQRYKLAEHDMLYYYKKYFGFFWWAFLWLVFRPNWLYWKLRSIR</sequence>
<dbReference type="Pfam" id="PF00535">
    <property type="entry name" value="Glycos_transf_2"/>
    <property type="match status" value="1"/>
</dbReference>
<evidence type="ECO:0000256" key="1">
    <source>
        <dbReference type="SAM" id="Phobius"/>
    </source>
</evidence>
<dbReference type="PANTHER" id="PTHR43179">
    <property type="entry name" value="RHAMNOSYLTRANSFERASE WBBL"/>
    <property type="match status" value="1"/>
</dbReference>
<evidence type="ECO:0000313" key="4">
    <source>
        <dbReference type="Proteomes" id="UP000176628"/>
    </source>
</evidence>
<reference evidence="3 4" key="1">
    <citation type="journal article" date="2016" name="Nat. Commun.">
        <title>Thousands of microbial genomes shed light on interconnected biogeochemical processes in an aquifer system.</title>
        <authorList>
            <person name="Anantharaman K."/>
            <person name="Brown C.T."/>
            <person name="Hug L.A."/>
            <person name="Sharon I."/>
            <person name="Castelle C.J."/>
            <person name="Probst A.J."/>
            <person name="Thomas B.C."/>
            <person name="Singh A."/>
            <person name="Wilkins M.J."/>
            <person name="Karaoz U."/>
            <person name="Brodie E.L."/>
            <person name="Williams K.H."/>
            <person name="Hubbard S.S."/>
            <person name="Banfield J.F."/>
        </authorList>
    </citation>
    <scope>NUCLEOTIDE SEQUENCE [LARGE SCALE GENOMIC DNA]</scope>
</reference>
<keyword evidence="1" id="KW-0472">Membrane</keyword>
<dbReference type="CDD" id="cd04186">
    <property type="entry name" value="GT_2_like_c"/>
    <property type="match status" value="1"/>
</dbReference>
<dbReference type="PANTHER" id="PTHR43179:SF7">
    <property type="entry name" value="RHAMNOSYLTRANSFERASE WBBL"/>
    <property type="match status" value="1"/>
</dbReference>